<keyword evidence="2 5" id="KW-0812">Transmembrane</keyword>
<dbReference type="Proteomes" id="UP000249634">
    <property type="component" value="Chromosome 1"/>
</dbReference>
<dbReference type="SUPFAM" id="SSF81340">
    <property type="entry name" value="Clc chloride channel"/>
    <property type="match status" value="1"/>
</dbReference>
<feature type="transmembrane region" description="Helical" evidence="5">
    <location>
        <begin position="154"/>
        <end position="180"/>
    </location>
</feature>
<organism evidence="6 7">
    <name type="scientific">Streptococcus thermophilus</name>
    <dbReference type="NCBI Taxonomy" id="1308"/>
    <lineage>
        <taxon>Bacteria</taxon>
        <taxon>Bacillati</taxon>
        <taxon>Bacillota</taxon>
        <taxon>Bacilli</taxon>
        <taxon>Lactobacillales</taxon>
        <taxon>Streptococcaceae</taxon>
        <taxon>Streptococcus</taxon>
    </lineage>
</organism>
<dbReference type="EMBL" id="LS483339">
    <property type="protein sequence ID" value="SQF25115.1"/>
    <property type="molecule type" value="Genomic_DNA"/>
</dbReference>
<accession>A0A2X3UJB8</accession>
<sequence length="192" mass="20512">MTIDSSSFIQAIILALFVTALAIIFGYFAKKASKHHITGKEILWTLSFTFMILGGLSAYLPIFMGNGQVLAQWIFSGNSSAYLLVILIIKCLLVCLLLRSGAYGGTLMPSFAIGVGTGYLITVLLGNFGFSHSLSLGMLLGATVFLGTMLDPPLTGIALVVGFTGIGGVIVFPLILASILSRMINNKWKERL</sequence>
<evidence type="ECO:0000313" key="7">
    <source>
        <dbReference type="Proteomes" id="UP000249634"/>
    </source>
</evidence>
<feature type="transmembrane region" description="Helical" evidence="5">
    <location>
        <begin position="6"/>
        <end position="29"/>
    </location>
</feature>
<evidence type="ECO:0000256" key="3">
    <source>
        <dbReference type="ARBA" id="ARBA00022989"/>
    </source>
</evidence>
<comment type="subcellular location">
    <subcellularLocation>
        <location evidence="1">Membrane</location>
        <topology evidence="1">Multi-pass membrane protein</topology>
    </subcellularLocation>
</comment>
<evidence type="ECO:0000256" key="2">
    <source>
        <dbReference type="ARBA" id="ARBA00022692"/>
    </source>
</evidence>
<evidence type="ECO:0000256" key="5">
    <source>
        <dbReference type="SAM" id="Phobius"/>
    </source>
</evidence>
<dbReference type="GO" id="GO:0016020">
    <property type="term" value="C:membrane"/>
    <property type="evidence" value="ECO:0007669"/>
    <property type="project" value="UniProtKB-SubCell"/>
</dbReference>
<dbReference type="AlphaFoldDB" id="A0A2X3UJB8"/>
<dbReference type="Gene3D" id="1.10.3080.10">
    <property type="entry name" value="Clc chloride channel"/>
    <property type="match status" value="1"/>
</dbReference>
<feature type="transmembrane region" description="Helical" evidence="5">
    <location>
        <begin position="110"/>
        <end position="134"/>
    </location>
</feature>
<reference evidence="6 7" key="1">
    <citation type="submission" date="2018-06" db="EMBL/GenBank/DDBJ databases">
        <authorList>
            <consortium name="Pathogen Informatics"/>
            <person name="Doyle S."/>
        </authorList>
    </citation>
    <scope>NUCLEOTIDE SEQUENCE [LARGE SCALE GENOMIC DNA]</scope>
    <source>
        <strain evidence="6 7">NCTC12958</strain>
    </source>
</reference>
<dbReference type="GO" id="GO:0015108">
    <property type="term" value="F:chloride transmembrane transporter activity"/>
    <property type="evidence" value="ECO:0007669"/>
    <property type="project" value="InterPro"/>
</dbReference>
<dbReference type="Pfam" id="PF00654">
    <property type="entry name" value="Voltage_CLC"/>
    <property type="match status" value="1"/>
</dbReference>
<feature type="transmembrane region" description="Helical" evidence="5">
    <location>
        <begin position="41"/>
        <end position="60"/>
    </location>
</feature>
<keyword evidence="4 5" id="KW-0472">Membrane</keyword>
<gene>
    <name evidence="6" type="ORF">NCTC12958_01311</name>
</gene>
<keyword evidence="3 5" id="KW-1133">Transmembrane helix</keyword>
<evidence type="ECO:0000256" key="4">
    <source>
        <dbReference type="ARBA" id="ARBA00023136"/>
    </source>
</evidence>
<proteinExistence type="predicted"/>
<feature type="transmembrane region" description="Helical" evidence="5">
    <location>
        <begin position="80"/>
        <end position="98"/>
    </location>
</feature>
<dbReference type="InterPro" id="IPR001807">
    <property type="entry name" value="ClC"/>
</dbReference>
<dbReference type="InterPro" id="IPR014743">
    <property type="entry name" value="Cl-channel_core"/>
</dbReference>
<name>A0A2X3UJB8_STRTR</name>
<evidence type="ECO:0000256" key="1">
    <source>
        <dbReference type="ARBA" id="ARBA00004141"/>
    </source>
</evidence>
<protein>
    <submittedName>
        <fullName evidence="6">Rpi2</fullName>
    </submittedName>
</protein>
<evidence type="ECO:0000313" key="6">
    <source>
        <dbReference type="EMBL" id="SQF25115.1"/>
    </source>
</evidence>